<dbReference type="PROSITE" id="PS50987">
    <property type="entry name" value="HTH_ARSR_2"/>
    <property type="match status" value="1"/>
</dbReference>
<accession>A0ABV1SHK0</accession>
<dbReference type="NCBIfam" id="NF033788">
    <property type="entry name" value="HTH_metalloreg"/>
    <property type="match status" value="1"/>
</dbReference>
<feature type="domain" description="Rhodanese" evidence="4">
    <location>
        <begin position="130"/>
        <end position="219"/>
    </location>
</feature>
<dbReference type="Pfam" id="PF12840">
    <property type="entry name" value="HTH_20"/>
    <property type="match status" value="1"/>
</dbReference>
<dbReference type="PRINTS" id="PR00778">
    <property type="entry name" value="HTHARSR"/>
</dbReference>
<evidence type="ECO:0000256" key="1">
    <source>
        <dbReference type="ARBA" id="ARBA00023015"/>
    </source>
</evidence>
<proteinExistence type="predicted"/>
<dbReference type="Gene3D" id="1.10.10.10">
    <property type="entry name" value="Winged helix-like DNA-binding domain superfamily/Winged helix DNA-binding domain"/>
    <property type="match status" value="1"/>
</dbReference>
<keyword evidence="2" id="KW-0238">DNA-binding</keyword>
<dbReference type="RefSeq" id="WP_350937171.1">
    <property type="nucleotide sequence ID" value="NZ_JAYWLC010000008.1"/>
</dbReference>
<evidence type="ECO:0000259" key="4">
    <source>
        <dbReference type="PROSITE" id="PS50206"/>
    </source>
</evidence>
<feature type="domain" description="HTH arsR-type" evidence="5">
    <location>
        <begin position="6"/>
        <end position="100"/>
    </location>
</feature>
<dbReference type="CDD" id="cd00158">
    <property type="entry name" value="RHOD"/>
    <property type="match status" value="1"/>
</dbReference>
<dbReference type="SUPFAM" id="SSF46785">
    <property type="entry name" value="Winged helix' DNA-binding domain"/>
    <property type="match status" value="1"/>
</dbReference>
<keyword evidence="1" id="KW-0805">Transcription regulation</keyword>
<dbReference type="SMART" id="SM00418">
    <property type="entry name" value="HTH_ARSR"/>
    <property type="match status" value="1"/>
</dbReference>
<dbReference type="PANTHER" id="PTHR43132:SF8">
    <property type="entry name" value="HTH-TYPE TRANSCRIPTIONAL REGULATOR KMTR"/>
    <property type="match status" value="1"/>
</dbReference>
<dbReference type="InterPro" id="IPR001845">
    <property type="entry name" value="HTH_ArsR_DNA-bd_dom"/>
</dbReference>
<sequence>MTKVHPRNMVFHRMAEISRALGNPHRLVLLQLVSQGERSVERLAELTGLSIANTSQHLQSLKRNALVVGRRKGKHVHYRLASDQILTVLQSLSVLAEQSSATLREVLSDYFRNLDALEPVSRDELQMRLQDGAVTVLDARPEDEYALGHLPGALSVPDETIEAILEKLPRDQEIVAYCRGTYCVSSFRLVAKLRAMGYNIRRLEEGFAEWQAAGFDVERHATS</sequence>
<reference evidence="6 7" key="1">
    <citation type="submission" date="2024-01" db="EMBL/GenBank/DDBJ databases">
        <authorList>
            <person name="Deng Y."/>
            <person name="Su J."/>
        </authorList>
    </citation>
    <scope>NUCLEOTIDE SEQUENCE [LARGE SCALE GENOMIC DNA]</scope>
    <source>
        <strain evidence="6 7">CPCC 100088</strain>
    </source>
</reference>
<evidence type="ECO:0000259" key="5">
    <source>
        <dbReference type="PROSITE" id="PS50987"/>
    </source>
</evidence>
<protein>
    <submittedName>
        <fullName evidence="6">Metalloregulator ArsR/SmtB family transcription factor</fullName>
    </submittedName>
</protein>
<dbReference type="InterPro" id="IPR036873">
    <property type="entry name" value="Rhodanese-like_dom_sf"/>
</dbReference>
<dbReference type="InterPro" id="IPR036388">
    <property type="entry name" value="WH-like_DNA-bd_sf"/>
</dbReference>
<dbReference type="InterPro" id="IPR011991">
    <property type="entry name" value="ArsR-like_HTH"/>
</dbReference>
<reference evidence="6 7" key="2">
    <citation type="submission" date="2024-06" db="EMBL/GenBank/DDBJ databases">
        <title>Thioclava kandeliae sp. nov. from a rhizosphere soil sample of Kandelia candel in a mangrove.</title>
        <authorList>
            <person name="Mu T."/>
        </authorList>
    </citation>
    <scope>NUCLEOTIDE SEQUENCE [LARGE SCALE GENOMIC DNA]</scope>
    <source>
        <strain evidence="6 7">CPCC 100088</strain>
    </source>
</reference>
<dbReference type="Proteomes" id="UP001438953">
    <property type="component" value="Unassembled WGS sequence"/>
</dbReference>
<dbReference type="PANTHER" id="PTHR43132">
    <property type="entry name" value="ARSENICAL RESISTANCE OPERON REPRESSOR ARSR-RELATED"/>
    <property type="match status" value="1"/>
</dbReference>
<evidence type="ECO:0000256" key="2">
    <source>
        <dbReference type="ARBA" id="ARBA00023125"/>
    </source>
</evidence>
<evidence type="ECO:0000256" key="3">
    <source>
        <dbReference type="ARBA" id="ARBA00023163"/>
    </source>
</evidence>
<name>A0ABV1SHK0_9RHOB</name>
<organism evidence="6 7">
    <name type="scientific">Thioclava kandeliae</name>
    <dbReference type="NCBI Taxonomy" id="3070818"/>
    <lineage>
        <taxon>Bacteria</taxon>
        <taxon>Pseudomonadati</taxon>
        <taxon>Pseudomonadota</taxon>
        <taxon>Alphaproteobacteria</taxon>
        <taxon>Rhodobacterales</taxon>
        <taxon>Paracoccaceae</taxon>
        <taxon>Thioclava</taxon>
    </lineage>
</organism>
<dbReference type="InterPro" id="IPR001763">
    <property type="entry name" value="Rhodanese-like_dom"/>
</dbReference>
<gene>
    <name evidence="6" type="ORF">VSX56_11385</name>
</gene>
<dbReference type="Gene3D" id="3.40.250.10">
    <property type="entry name" value="Rhodanese-like domain"/>
    <property type="match status" value="1"/>
</dbReference>
<dbReference type="SMART" id="SM00450">
    <property type="entry name" value="RHOD"/>
    <property type="match status" value="1"/>
</dbReference>
<keyword evidence="3" id="KW-0804">Transcription</keyword>
<dbReference type="InterPro" id="IPR036390">
    <property type="entry name" value="WH_DNA-bd_sf"/>
</dbReference>
<dbReference type="Pfam" id="PF00581">
    <property type="entry name" value="Rhodanese"/>
    <property type="match status" value="1"/>
</dbReference>
<dbReference type="SUPFAM" id="SSF52821">
    <property type="entry name" value="Rhodanese/Cell cycle control phosphatase"/>
    <property type="match status" value="1"/>
</dbReference>
<dbReference type="CDD" id="cd00090">
    <property type="entry name" value="HTH_ARSR"/>
    <property type="match status" value="1"/>
</dbReference>
<evidence type="ECO:0000313" key="6">
    <source>
        <dbReference type="EMBL" id="MER5172376.1"/>
    </source>
</evidence>
<comment type="caution">
    <text evidence="6">The sequence shown here is derived from an EMBL/GenBank/DDBJ whole genome shotgun (WGS) entry which is preliminary data.</text>
</comment>
<keyword evidence="7" id="KW-1185">Reference proteome</keyword>
<dbReference type="PROSITE" id="PS50206">
    <property type="entry name" value="RHODANESE_3"/>
    <property type="match status" value="1"/>
</dbReference>
<dbReference type="EMBL" id="JAYWLC010000008">
    <property type="protein sequence ID" value="MER5172376.1"/>
    <property type="molecule type" value="Genomic_DNA"/>
</dbReference>
<dbReference type="InterPro" id="IPR051011">
    <property type="entry name" value="Metal_resp_trans_reg"/>
</dbReference>
<evidence type="ECO:0000313" key="7">
    <source>
        <dbReference type="Proteomes" id="UP001438953"/>
    </source>
</evidence>